<dbReference type="Pfam" id="PF19372">
    <property type="entry name" value="DUF5947"/>
    <property type="match status" value="1"/>
</dbReference>
<name>A0A1S1Q678_9ACTN</name>
<evidence type="ECO:0000313" key="3">
    <source>
        <dbReference type="Proteomes" id="UP000179769"/>
    </source>
</evidence>
<gene>
    <name evidence="2" type="ORF">BBK14_19595</name>
</gene>
<evidence type="ECO:0000256" key="1">
    <source>
        <dbReference type="SAM" id="MobiDB-lite"/>
    </source>
</evidence>
<comment type="caution">
    <text evidence="2">The sequence shown here is derived from an EMBL/GenBank/DDBJ whole genome shotgun (WGS) entry which is preliminary data.</text>
</comment>
<dbReference type="Proteomes" id="UP000179769">
    <property type="component" value="Unassembled WGS sequence"/>
</dbReference>
<accession>A0A1S1Q678</accession>
<dbReference type="EMBL" id="MAXA01000218">
    <property type="protein sequence ID" value="OHV27694.1"/>
    <property type="molecule type" value="Genomic_DNA"/>
</dbReference>
<feature type="region of interest" description="Disordered" evidence="1">
    <location>
        <begin position="196"/>
        <end position="218"/>
    </location>
</feature>
<dbReference type="AlphaFoldDB" id="A0A1S1Q678"/>
<dbReference type="OrthoDB" id="152349at2"/>
<keyword evidence="3" id="KW-1185">Reference proteome</keyword>
<protein>
    <submittedName>
        <fullName evidence="2">Uncharacterized protein</fullName>
    </submittedName>
</protein>
<dbReference type="RefSeq" id="WP_071064442.1">
    <property type="nucleotide sequence ID" value="NZ_MAXA01000218.1"/>
</dbReference>
<organism evidence="2 3">
    <name type="scientific">Parafrankia soli</name>
    <dbReference type="NCBI Taxonomy" id="2599596"/>
    <lineage>
        <taxon>Bacteria</taxon>
        <taxon>Bacillati</taxon>
        <taxon>Actinomycetota</taxon>
        <taxon>Actinomycetes</taxon>
        <taxon>Frankiales</taxon>
        <taxon>Frankiaceae</taxon>
        <taxon>Parafrankia</taxon>
    </lineage>
</organism>
<sequence>MTATLRRYLAPGTGPGAARCELCGERIAEEHGHITDLDTRSILCSCPGCRLLFTRAGAGGGRYRAVPTRYLFAAAFPAGAELLAAAGIPVGLAFFVIHDGAVGAFYPSPGGATHCELPASTTASGFDADLAAAVGWQLTPEVEGLLVHTTRDGQSGYLLPIDACYRLVGELRLHWRGFDGGSQARQRLAAFLADARRRAGSPDSGAGSPDGRVGARDG</sequence>
<dbReference type="InterPro" id="IPR045991">
    <property type="entry name" value="DUF5947"/>
</dbReference>
<reference evidence="3" key="1">
    <citation type="submission" date="2016-07" db="EMBL/GenBank/DDBJ databases">
        <title>Frankia sp. NRRL B-16219 Genome sequencing.</title>
        <authorList>
            <person name="Ghodhbane-Gtari F."/>
            <person name="Swanson E."/>
            <person name="Gueddou A."/>
            <person name="Louati M."/>
            <person name="Nouioui I."/>
            <person name="Hezbri K."/>
            <person name="Abebe-Akele F."/>
            <person name="Simpson S."/>
            <person name="Morris K."/>
            <person name="Thomas K."/>
            <person name="Gtari M."/>
            <person name="Tisa L.S."/>
        </authorList>
    </citation>
    <scope>NUCLEOTIDE SEQUENCE [LARGE SCALE GENOMIC DNA]</scope>
    <source>
        <strain evidence="3">NRRL B-16219</strain>
    </source>
</reference>
<feature type="compositionally biased region" description="Low complexity" evidence="1">
    <location>
        <begin position="201"/>
        <end position="212"/>
    </location>
</feature>
<evidence type="ECO:0000313" key="2">
    <source>
        <dbReference type="EMBL" id="OHV27694.1"/>
    </source>
</evidence>
<proteinExistence type="predicted"/>